<dbReference type="Proteomes" id="UP000005707">
    <property type="component" value="Unassembled WGS sequence"/>
</dbReference>
<keyword evidence="3" id="KW-1185">Reference proteome</keyword>
<gene>
    <name evidence="2" type="ORF">HLPCO_002665</name>
</gene>
<reference evidence="2 3" key="2">
    <citation type="journal article" date="2013" name="PLoS ONE">
        <title>INDIGO - INtegrated Data Warehouse of MIcrobial GenOmes with Examples from the Red Sea Extremophiles.</title>
        <authorList>
            <person name="Alam I."/>
            <person name="Antunes A."/>
            <person name="Kamau A.A."/>
            <person name="Ba Alawi W."/>
            <person name="Kalkatawi M."/>
            <person name="Stingl U."/>
            <person name="Bajic V.B."/>
        </authorList>
    </citation>
    <scope>NUCLEOTIDE SEQUENCE [LARGE SCALE GENOMIC DNA]</scope>
    <source>
        <strain evidence="2 3">SSD-17B</strain>
    </source>
</reference>
<proteinExistence type="predicted"/>
<keyword evidence="1" id="KW-1133">Transmembrane helix</keyword>
<sequence length="278" mass="31012">MSNLKLMNERRSRLVAFMSLISSIMALVVAILSLIDQTYYEDVVSVGTVTEFGMHGAIGQDIITIPFTLVLISLSVAYLLKPNVKLFMFMIGLTGYLFYGYGLFIIEAYYTSFYLIYLFVFGLSIYSLIVGFTSFNMKVVESNSYLPKTVRVATATFLIMIIVVLGPAWIGMVLEGVTNHVPPRTYSVLINDLCIVFPAFAITAAYLLKNKGFGNILGGIMLVKTFTVCLSWGFAEWFVVLYDKPVAYNMAAIASILTIISSLLIVIFMKTVNFNYKD</sequence>
<dbReference type="EMBL" id="AFNU02000012">
    <property type="protein sequence ID" value="ERJ11363.1"/>
    <property type="molecule type" value="Genomic_DNA"/>
</dbReference>
<reference evidence="2 3" key="1">
    <citation type="journal article" date="2011" name="J. Bacteriol.">
        <title>Genome sequence of Haloplasma contractile, an unusual contractile bacterium from a deep-sea anoxic brine lake.</title>
        <authorList>
            <person name="Antunes A."/>
            <person name="Alam I."/>
            <person name="El Dorry H."/>
            <person name="Siam R."/>
            <person name="Robertson A."/>
            <person name="Bajic V.B."/>
            <person name="Stingl U."/>
        </authorList>
    </citation>
    <scope>NUCLEOTIDE SEQUENCE [LARGE SCALE GENOMIC DNA]</scope>
    <source>
        <strain evidence="2 3">SSD-17B</strain>
    </source>
</reference>
<dbReference type="AlphaFoldDB" id="F7Q0Z4"/>
<keyword evidence="1" id="KW-0812">Transmembrane</keyword>
<dbReference type="InParanoid" id="F7Q0Z4"/>
<feature type="transmembrane region" description="Helical" evidence="1">
    <location>
        <begin position="112"/>
        <end position="132"/>
    </location>
</feature>
<organism evidence="2 3">
    <name type="scientific">Haloplasma contractile SSD-17B</name>
    <dbReference type="NCBI Taxonomy" id="1033810"/>
    <lineage>
        <taxon>Bacteria</taxon>
        <taxon>Bacillati</taxon>
        <taxon>Mycoplasmatota</taxon>
        <taxon>Mollicutes</taxon>
        <taxon>Haloplasmatales</taxon>
        <taxon>Haloplasmataceae</taxon>
        <taxon>Haloplasma</taxon>
    </lineage>
</organism>
<feature type="transmembrane region" description="Helical" evidence="1">
    <location>
        <begin position="186"/>
        <end position="208"/>
    </location>
</feature>
<accession>F7Q0Z4</accession>
<protein>
    <submittedName>
        <fullName evidence="2">Uncharacterized protein</fullName>
    </submittedName>
</protein>
<evidence type="ECO:0000256" key="1">
    <source>
        <dbReference type="SAM" id="Phobius"/>
    </source>
</evidence>
<dbReference type="eggNOG" id="ENOG503338H">
    <property type="taxonomic scope" value="Bacteria"/>
</dbReference>
<name>F7Q0Z4_9MOLU</name>
<feature type="transmembrane region" description="Helical" evidence="1">
    <location>
        <begin position="87"/>
        <end position="106"/>
    </location>
</feature>
<dbReference type="RefSeq" id="WP_008827265.1">
    <property type="nucleotide sequence ID" value="NZ_AFNU02000012.1"/>
</dbReference>
<evidence type="ECO:0000313" key="3">
    <source>
        <dbReference type="Proteomes" id="UP000005707"/>
    </source>
</evidence>
<dbReference type="OrthoDB" id="2083180at2"/>
<feature type="transmembrane region" description="Helical" evidence="1">
    <location>
        <begin position="152"/>
        <end position="174"/>
    </location>
</feature>
<feature type="transmembrane region" description="Helical" evidence="1">
    <location>
        <begin position="62"/>
        <end position="80"/>
    </location>
</feature>
<feature type="transmembrane region" description="Helical" evidence="1">
    <location>
        <begin position="247"/>
        <end position="269"/>
    </location>
</feature>
<feature type="transmembrane region" description="Helical" evidence="1">
    <location>
        <begin position="12"/>
        <end position="35"/>
    </location>
</feature>
<feature type="transmembrane region" description="Helical" evidence="1">
    <location>
        <begin position="215"/>
        <end position="235"/>
    </location>
</feature>
<evidence type="ECO:0000313" key="2">
    <source>
        <dbReference type="EMBL" id="ERJ11363.1"/>
    </source>
</evidence>
<keyword evidence="1" id="KW-0472">Membrane</keyword>
<comment type="caution">
    <text evidence="2">The sequence shown here is derived from an EMBL/GenBank/DDBJ whole genome shotgun (WGS) entry which is preliminary data.</text>
</comment>